<accession>A0ABR4M7L1</accession>
<keyword evidence="2" id="KW-1185">Reference proteome</keyword>
<sequence length="75" mass="8734">MIEYIACLGFRLLETQDPRLWPTVVHLLLLLSTIEMLFSFRPEWVAALVDTPNPFWPFFGDPARYFYVSAGGRQI</sequence>
<name>A0ABR4M7L1_9EURO</name>
<evidence type="ECO:0000313" key="2">
    <source>
        <dbReference type="Proteomes" id="UP001610432"/>
    </source>
</evidence>
<proteinExistence type="predicted"/>
<dbReference type="RefSeq" id="XP_070891576.1">
    <property type="nucleotide sequence ID" value="XM_071027718.1"/>
</dbReference>
<dbReference type="EMBL" id="JBFXLQ010000001">
    <property type="protein sequence ID" value="KAL2872598.1"/>
    <property type="molecule type" value="Genomic_DNA"/>
</dbReference>
<comment type="caution">
    <text evidence="1">The sequence shown here is derived from an EMBL/GenBank/DDBJ whole genome shotgun (WGS) entry which is preliminary data.</text>
</comment>
<dbReference type="GeneID" id="98142790"/>
<reference evidence="1 2" key="1">
    <citation type="submission" date="2024-07" db="EMBL/GenBank/DDBJ databases">
        <title>Section-level genome sequencing and comparative genomics of Aspergillus sections Usti and Cavernicolus.</title>
        <authorList>
            <consortium name="Lawrence Berkeley National Laboratory"/>
            <person name="Nybo J.L."/>
            <person name="Vesth T.C."/>
            <person name="Theobald S."/>
            <person name="Frisvad J.C."/>
            <person name="Larsen T.O."/>
            <person name="Kjaerboelling I."/>
            <person name="Rothschild-Mancinelli K."/>
            <person name="Lyhne E.K."/>
            <person name="Kogle M.E."/>
            <person name="Barry K."/>
            <person name="Clum A."/>
            <person name="Na H."/>
            <person name="Ledsgaard L."/>
            <person name="Lin J."/>
            <person name="Lipzen A."/>
            <person name="Kuo A."/>
            <person name="Riley R."/>
            <person name="Mondo S."/>
            <person name="Labutti K."/>
            <person name="Haridas S."/>
            <person name="Pangalinan J."/>
            <person name="Salamov A.A."/>
            <person name="Simmons B.A."/>
            <person name="Magnuson J.K."/>
            <person name="Chen J."/>
            <person name="Drula E."/>
            <person name="Henrissat B."/>
            <person name="Wiebenga A."/>
            <person name="Lubbers R.J."/>
            <person name="Gomes A.C."/>
            <person name="Macurrencykelacurrency M.R."/>
            <person name="Stajich J."/>
            <person name="Grigoriev I.V."/>
            <person name="Mortensen U.H."/>
            <person name="De Vries R.P."/>
            <person name="Baker S.E."/>
            <person name="Andersen M.R."/>
        </authorList>
    </citation>
    <scope>NUCLEOTIDE SEQUENCE [LARGE SCALE GENOMIC DNA]</scope>
    <source>
        <strain evidence="1 2">CBS 449.75</strain>
    </source>
</reference>
<gene>
    <name evidence="1" type="ORF">BJX67DRAFT_339904</name>
</gene>
<dbReference type="Proteomes" id="UP001610432">
    <property type="component" value="Unassembled WGS sequence"/>
</dbReference>
<evidence type="ECO:0000313" key="1">
    <source>
        <dbReference type="EMBL" id="KAL2872598.1"/>
    </source>
</evidence>
<protein>
    <submittedName>
        <fullName evidence="1">Uncharacterized protein</fullName>
    </submittedName>
</protein>
<organism evidence="1 2">
    <name type="scientific">Aspergillus lucknowensis</name>
    <dbReference type="NCBI Taxonomy" id="176173"/>
    <lineage>
        <taxon>Eukaryota</taxon>
        <taxon>Fungi</taxon>
        <taxon>Dikarya</taxon>
        <taxon>Ascomycota</taxon>
        <taxon>Pezizomycotina</taxon>
        <taxon>Eurotiomycetes</taxon>
        <taxon>Eurotiomycetidae</taxon>
        <taxon>Eurotiales</taxon>
        <taxon>Aspergillaceae</taxon>
        <taxon>Aspergillus</taxon>
        <taxon>Aspergillus subgen. Nidulantes</taxon>
    </lineage>
</organism>